<gene>
    <name evidence="3" type="ORF">Lsed01_02207</name>
</gene>
<dbReference type="EMBL" id="BAABRR010000013">
    <property type="protein sequence ID" value="GAA5519752.1"/>
    <property type="molecule type" value="Genomic_DNA"/>
</dbReference>
<evidence type="ECO:0000256" key="1">
    <source>
        <dbReference type="SAM" id="MobiDB-lite"/>
    </source>
</evidence>
<reference evidence="3 4" key="1">
    <citation type="submission" date="2024-02" db="EMBL/GenBank/DDBJ databases">
        <title>Lysinimicrobium sediminis NBRC 112286.</title>
        <authorList>
            <person name="Ichikawa N."/>
            <person name="Katano-Makiyama Y."/>
            <person name="Hidaka K."/>
        </authorList>
    </citation>
    <scope>NUCLEOTIDE SEQUENCE [LARGE SCALE GENOMIC DNA]</scope>
    <source>
        <strain evidence="3 4">NBRC 112286</strain>
    </source>
</reference>
<dbReference type="InterPro" id="IPR021139">
    <property type="entry name" value="NYN"/>
</dbReference>
<dbReference type="CDD" id="cd11297">
    <property type="entry name" value="PIN_LabA-like_N_1"/>
    <property type="match status" value="1"/>
</dbReference>
<evidence type="ECO:0000313" key="3">
    <source>
        <dbReference type="EMBL" id="GAA5519752.1"/>
    </source>
</evidence>
<dbReference type="CDD" id="cd10146">
    <property type="entry name" value="LabA_like_C"/>
    <property type="match status" value="1"/>
</dbReference>
<name>A0ABP9WIT6_9MICO</name>
<dbReference type="PROSITE" id="PS51644">
    <property type="entry name" value="HTH_OST"/>
    <property type="match status" value="1"/>
</dbReference>
<dbReference type="RefSeq" id="WP_286215454.1">
    <property type="nucleotide sequence ID" value="NZ_AP027736.1"/>
</dbReference>
<accession>A0ABP9WIT6</accession>
<dbReference type="Pfam" id="PF01936">
    <property type="entry name" value="NYN"/>
    <property type="match status" value="1"/>
</dbReference>
<feature type="domain" description="HTH OST-type" evidence="2">
    <location>
        <begin position="166"/>
        <end position="244"/>
    </location>
</feature>
<dbReference type="PANTHER" id="PTHR35811:SF1">
    <property type="entry name" value="HTH OST-TYPE DOMAIN-CONTAINING PROTEIN"/>
    <property type="match status" value="1"/>
</dbReference>
<dbReference type="PANTHER" id="PTHR35811">
    <property type="entry name" value="SLR1870 PROTEIN"/>
    <property type="match status" value="1"/>
</dbReference>
<protein>
    <recommendedName>
        <fullName evidence="2">HTH OST-type domain-containing protein</fullName>
    </recommendedName>
</protein>
<dbReference type="Gene3D" id="3.40.50.1010">
    <property type="entry name" value="5'-nuclease"/>
    <property type="match status" value="1"/>
</dbReference>
<dbReference type="Proteomes" id="UP001426770">
    <property type="component" value="Unassembled WGS sequence"/>
</dbReference>
<organism evidence="3 4">
    <name type="scientific">Demequina sediminis</name>
    <dbReference type="NCBI Taxonomy" id="1930058"/>
    <lineage>
        <taxon>Bacteria</taxon>
        <taxon>Bacillati</taxon>
        <taxon>Actinomycetota</taxon>
        <taxon>Actinomycetes</taxon>
        <taxon>Micrococcales</taxon>
        <taxon>Demequinaceae</taxon>
        <taxon>Demequina</taxon>
    </lineage>
</organism>
<dbReference type="Gene3D" id="3.30.420.610">
    <property type="entry name" value="LOTUS domain-like"/>
    <property type="match status" value="1"/>
</dbReference>
<comment type="caution">
    <text evidence="3">The sequence shown here is derived from an EMBL/GenBank/DDBJ whole genome shotgun (WGS) entry which is preliminary data.</text>
</comment>
<dbReference type="InterPro" id="IPR041966">
    <property type="entry name" value="LOTUS-like"/>
</dbReference>
<feature type="region of interest" description="Disordered" evidence="1">
    <location>
        <begin position="225"/>
        <end position="244"/>
    </location>
</feature>
<sequence length="244" mass="26244">MARSTEGARLAVLIDADNAGAQHLERLLVEIAKYGTASVRRAYGDWTSTQLGKWKDALLAHSVQPIQQFSYTTGKNATDSALIIDAMDLLHAGNLDGFCLVSSDSDFTRLAARIREQGLTAYGFGERKTPKPFVAACDAFIYVENLAPPVAPAKAATTAAKPALKPDKTLDRLLAEAVDVAAGDDGWANLGTVGSNLSKLAPDFDSRTWGYGKLKDLMQAHRDYEVKSRSAGEGKNPSAHVRHK</sequence>
<dbReference type="Pfam" id="PF12872">
    <property type="entry name" value="OST-HTH"/>
    <property type="match status" value="1"/>
</dbReference>
<proteinExistence type="predicted"/>
<evidence type="ECO:0000313" key="4">
    <source>
        <dbReference type="Proteomes" id="UP001426770"/>
    </source>
</evidence>
<dbReference type="InterPro" id="IPR025605">
    <property type="entry name" value="OST-HTH/LOTUS_dom"/>
</dbReference>
<evidence type="ECO:0000259" key="2">
    <source>
        <dbReference type="PROSITE" id="PS51644"/>
    </source>
</evidence>
<keyword evidence="4" id="KW-1185">Reference proteome</keyword>